<evidence type="ECO:0000313" key="2">
    <source>
        <dbReference type="Proteomes" id="UP000246085"/>
    </source>
</evidence>
<name>A0A2U3Q8V2_9BRAD</name>
<dbReference type="Proteomes" id="UP000246085">
    <property type="component" value="Chromosome BRAD3257"/>
</dbReference>
<proteinExistence type="predicted"/>
<gene>
    <name evidence="1" type="ORF">BRAD3257_7005</name>
</gene>
<reference evidence="1 2" key="1">
    <citation type="submission" date="2018-03" db="EMBL/GenBank/DDBJ databases">
        <authorList>
            <person name="Gully D."/>
        </authorList>
    </citation>
    <scope>NUCLEOTIDE SEQUENCE [LARGE SCALE GENOMIC DNA]</scope>
    <source>
        <strain evidence="1">ORS3257</strain>
    </source>
</reference>
<dbReference type="KEGG" id="bvz:BRAD3257_7005"/>
<protein>
    <submittedName>
        <fullName evidence="1">Uncharacterized protein</fullName>
    </submittedName>
</protein>
<sequence length="63" mass="6768">MPLVLGDAPSVLMNANNRGVDHLDRRIVSSGYDSAPDTRPARANKAVIAGSVRAKMIRQIAPR</sequence>
<accession>A0A2U3Q8V2</accession>
<evidence type="ECO:0000313" key="1">
    <source>
        <dbReference type="EMBL" id="SPP97855.1"/>
    </source>
</evidence>
<organism evidence="1 2">
    <name type="scientific">Bradyrhizobium vignae</name>
    <dbReference type="NCBI Taxonomy" id="1549949"/>
    <lineage>
        <taxon>Bacteria</taxon>
        <taxon>Pseudomonadati</taxon>
        <taxon>Pseudomonadota</taxon>
        <taxon>Alphaproteobacteria</taxon>
        <taxon>Hyphomicrobiales</taxon>
        <taxon>Nitrobacteraceae</taxon>
        <taxon>Bradyrhizobium</taxon>
    </lineage>
</organism>
<dbReference type="EMBL" id="LS398110">
    <property type="protein sequence ID" value="SPP97855.1"/>
    <property type="molecule type" value="Genomic_DNA"/>
</dbReference>
<dbReference type="AlphaFoldDB" id="A0A2U3Q8V2"/>